<accession>A0A5C6A2H8</accession>
<dbReference type="EC" id="1.1.1.1" evidence="2"/>
<feature type="domain" description="Enoyl reductase (ER)" evidence="1">
    <location>
        <begin position="10"/>
        <end position="334"/>
    </location>
</feature>
<sequence>MRNYLIDSDGGVDAIKLQESDKPQPRPGEVQIQMRAASLNYRDLSVASGGYLRNNHRPIVPVSDGAGTISKLGEGVTRWKKGDRVSPIFLQKWIDGPPNDEILRSGLGGGIGGVLAEFVNVPEESLVAIPESMTFAEAACVPCAAVTAWHALFESGNLQAGQTVLCLGTGGVSMFALQFAKASGAKVIITSSDDQKLNVATGHGADETINYVTHPEWHREVQRLTSDRGVDHVVEVGGPGTLERSLKSTAVGGHVHLIGILDTPQGKVNPLLSIFNLLTIRGIYVGSRHMHESVLAMMQQHSIQPVIDQSFSFDEAPDAYRYMQSQKHVGKIVIEF</sequence>
<dbReference type="InterPro" id="IPR011032">
    <property type="entry name" value="GroES-like_sf"/>
</dbReference>
<dbReference type="InterPro" id="IPR052711">
    <property type="entry name" value="Zinc_ADH-like"/>
</dbReference>
<dbReference type="OrthoDB" id="9787435at2"/>
<protein>
    <submittedName>
        <fullName evidence="2">Alcohol dehydrogenase</fullName>
        <ecNumber evidence="2">1.1.1.1</ecNumber>
    </submittedName>
</protein>
<dbReference type="PANTHER" id="PTHR45033">
    <property type="match status" value="1"/>
</dbReference>
<dbReference type="EMBL" id="SJPM01000009">
    <property type="protein sequence ID" value="TWT93615.1"/>
    <property type="molecule type" value="Genomic_DNA"/>
</dbReference>
<dbReference type="Pfam" id="PF08240">
    <property type="entry name" value="ADH_N"/>
    <property type="match status" value="1"/>
</dbReference>
<gene>
    <name evidence="2" type="primary">adhT</name>
    <name evidence="2" type="ORF">Pla100_41330</name>
</gene>
<evidence type="ECO:0000259" key="1">
    <source>
        <dbReference type="SMART" id="SM00829"/>
    </source>
</evidence>
<dbReference type="SUPFAM" id="SSF50129">
    <property type="entry name" value="GroES-like"/>
    <property type="match status" value="1"/>
</dbReference>
<dbReference type="PANTHER" id="PTHR45033:SF2">
    <property type="entry name" value="ZINC-TYPE ALCOHOL DEHYDROGENASE-LIKE PROTEIN C1773.06C"/>
    <property type="match status" value="1"/>
</dbReference>
<dbReference type="Gene3D" id="3.90.180.10">
    <property type="entry name" value="Medium-chain alcohol dehydrogenases, catalytic domain"/>
    <property type="match status" value="1"/>
</dbReference>
<organism evidence="2 3">
    <name type="scientific">Neorhodopirellula pilleata</name>
    <dbReference type="NCBI Taxonomy" id="2714738"/>
    <lineage>
        <taxon>Bacteria</taxon>
        <taxon>Pseudomonadati</taxon>
        <taxon>Planctomycetota</taxon>
        <taxon>Planctomycetia</taxon>
        <taxon>Pirellulales</taxon>
        <taxon>Pirellulaceae</taxon>
        <taxon>Neorhodopirellula</taxon>
    </lineage>
</organism>
<dbReference type="InterPro" id="IPR020843">
    <property type="entry name" value="ER"/>
</dbReference>
<dbReference type="Pfam" id="PF00107">
    <property type="entry name" value="ADH_zinc_N"/>
    <property type="match status" value="1"/>
</dbReference>
<evidence type="ECO:0000313" key="3">
    <source>
        <dbReference type="Proteomes" id="UP000316213"/>
    </source>
</evidence>
<dbReference type="CDD" id="cd08276">
    <property type="entry name" value="MDR7"/>
    <property type="match status" value="1"/>
</dbReference>
<dbReference type="SUPFAM" id="SSF51735">
    <property type="entry name" value="NAD(P)-binding Rossmann-fold domains"/>
    <property type="match status" value="1"/>
</dbReference>
<keyword evidence="2" id="KW-0560">Oxidoreductase</keyword>
<dbReference type="InterPro" id="IPR013149">
    <property type="entry name" value="ADH-like_C"/>
</dbReference>
<dbReference type="Proteomes" id="UP000316213">
    <property type="component" value="Unassembled WGS sequence"/>
</dbReference>
<proteinExistence type="predicted"/>
<comment type="caution">
    <text evidence="2">The sequence shown here is derived from an EMBL/GenBank/DDBJ whole genome shotgun (WGS) entry which is preliminary data.</text>
</comment>
<evidence type="ECO:0000313" key="2">
    <source>
        <dbReference type="EMBL" id="TWT93615.1"/>
    </source>
</evidence>
<dbReference type="GO" id="GO:0004022">
    <property type="term" value="F:alcohol dehydrogenase (NAD+) activity"/>
    <property type="evidence" value="ECO:0007669"/>
    <property type="project" value="UniProtKB-EC"/>
</dbReference>
<reference evidence="2 3" key="1">
    <citation type="submission" date="2019-02" db="EMBL/GenBank/DDBJ databases">
        <title>Deep-cultivation of Planctomycetes and their phenomic and genomic characterization uncovers novel biology.</title>
        <authorList>
            <person name="Wiegand S."/>
            <person name="Jogler M."/>
            <person name="Boedeker C."/>
            <person name="Pinto D."/>
            <person name="Vollmers J."/>
            <person name="Rivas-Marin E."/>
            <person name="Kohn T."/>
            <person name="Peeters S.H."/>
            <person name="Heuer A."/>
            <person name="Rast P."/>
            <person name="Oberbeckmann S."/>
            <person name="Bunk B."/>
            <person name="Jeske O."/>
            <person name="Meyerdierks A."/>
            <person name="Storesund J.E."/>
            <person name="Kallscheuer N."/>
            <person name="Luecker S."/>
            <person name="Lage O.M."/>
            <person name="Pohl T."/>
            <person name="Merkel B.J."/>
            <person name="Hornburger P."/>
            <person name="Mueller R.-W."/>
            <person name="Bruemmer F."/>
            <person name="Labrenz M."/>
            <person name="Spormann A.M."/>
            <person name="Op Den Camp H."/>
            <person name="Overmann J."/>
            <person name="Amann R."/>
            <person name="Jetten M.S.M."/>
            <person name="Mascher T."/>
            <person name="Medema M.H."/>
            <person name="Devos D.P."/>
            <person name="Kaster A.-K."/>
            <person name="Ovreas L."/>
            <person name="Rohde M."/>
            <person name="Galperin M.Y."/>
            <person name="Jogler C."/>
        </authorList>
    </citation>
    <scope>NUCLEOTIDE SEQUENCE [LARGE SCALE GENOMIC DNA]</scope>
    <source>
        <strain evidence="2 3">Pla100</strain>
    </source>
</reference>
<dbReference type="SMART" id="SM00829">
    <property type="entry name" value="PKS_ER"/>
    <property type="match status" value="1"/>
</dbReference>
<dbReference type="RefSeq" id="WP_146579430.1">
    <property type="nucleotide sequence ID" value="NZ_SJPM01000009.1"/>
</dbReference>
<name>A0A5C6A2H8_9BACT</name>
<dbReference type="AlphaFoldDB" id="A0A5C6A2H8"/>
<dbReference type="Gene3D" id="3.40.50.720">
    <property type="entry name" value="NAD(P)-binding Rossmann-like Domain"/>
    <property type="match status" value="1"/>
</dbReference>
<dbReference type="InterPro" id="IPR036291">
    <property type="entry name" value="NAD(P)-bd_dom_sf"/>
</dbReference>
<dbReference type="InterPro" id="IPR013154">
    <property type="entry name" value="ADH-like_N"/>
</dbReference>
<keyword evidence="3" id="KW-1185">Reference proteome</keyword>